<keyword evidence="3 7" id="KW-0479">Metal-binding</keyword>
<feature type="domain" description="Damage-control phosphatase ARMT1-like metal-binding" evidence="8">
    <location>
        <begin position="80"/>
        <end position="508"/>
    </location>
</feature>
<comment type="similarity">
    <text evidence="2 7">Belongs to the damage-control phosphatase family. Sugar phosphate phosphatase III subfamily.</text>
</comment>
<dbReference type="PANTHER" id="PTHR12260:SF6">
    <property type="entry name" value="DAMAGE-CONTROL PHOSPHATASE ARMT1"/>
    <property type="match status" value="1"/>
</dbReference>
<name>A0A9P6HP70_9AGAM</name>
<evidence type="ECO:0000259" key="8">
    <source>
        <dbReference type="Pfam" id="PF01937"/>
    </source>
</evidence>
<dbReference type="GO" id="GO:0006974">
    <property type="term" value="P:DNA damage response"/>
    <property type="evidence" value="ECO:0007669"/>
    <property type="project" value="TreeGrafter"/>
</dbReference>
<dbReference type="GO" id="GO:0016791">
    <property type="term" value="F:phosphatase activity"/>
    <property type="evidence" value="ECO:0007669"/>
    <property type="project" value="TreeGrafter"/>
</dbReference>
<accession>A0A9P6HP70</accession>
<dbReference type="Proteomes" id="UP000736335">
    <property type="component" value="Unassembled WGS sequence"/>
</dbReference>
<evidence type="ECO:0000256" key="5">
    <source>
        <dbReference type="ARBA" id="ARBA00023211"/>
    </source>
</evidence>
<evidence type="ECO:0000256" key="7">
    <source>
        <dbReference type="RuleBase" id="RU367030"/>
    </source>
</evidence>
<dbReference type="AlphaFoldDB" id="A0A9P6HP70"/>
<keyword evidence="4 7" id="KW-0378">Hydrolase</keyword>
<sequence length="547" mass="62127">MTLRIISLSSPLFLIPICGESSAKMRSLQFAIQHLMVSAKKAESAPDFDFVDHHTFQMFDPPYPPWDPTDTKSFSYDTLIRRWPVILTSIIDNLYRMGHDLATQPHELSPIVAEERIAAAKGIIEKISKLKYEMGREKPLLVSGRPLADDGEPSIGLYNQELAALEAQGKGTWFTAPWLFAECYLYRLVRSYFIESKALENYDPFVSQKIDTFQKSGNGVYQLASTMHEIEVEKGNLISDPTKLSVLFKEMIQMCLWGNATDLSLLTHMTVEDIGRLQSVGREAQESRKQFILHDDQEAVWSHVQTLKDARVDIVLDNSGFELFTDLVLADFLVTYTPYFSKAVFHPKLIPWFVSDVTPPDFLATFSSLLDPSFFGSVPSEEAKEHLKAMATRWSNYITDGTFRLSVPTDTPLGGKGGVGRSAEFWTTPYPYWDMQERDQELWKDLRNSSLVIFKGDLNYRKLTGDIRWPASTPFERAIGPLAGSFPILSLRTNKADVVVGVDQGVADELDEADNRKWRYDGRYALISFVPKTFSRPLHMDEMSYEV</sequence>
<comment type="domain">
    <text evidence="7">Subfamily III proteins have a conserved RTxK motif about 40-50 residues from the C-terminus; the threonine may be replaced by serine or cysteine.</text>
</comment>
<evidence type="ECO:0000256" key="1">
    <source>
        <dbReference type="ARBA" id="ARBA00001326"/>
    </source>
</evidence>
<dbReference type="PANTHER" id="PTHR12260">
    <property type="entry name" value="DAMAGE-CONTROL PHOSPHATASE ARMT1"/>
    <property type="match status" value="1"/>
</dbReference>
<evidence type="ECO:0000256" key="3">
    <source>
        <dbReference type="ARBA" id="ARBA00022723"/>
    </source>
</evidence>
<comment type="cofactor">
    <cofactor evidence="7">
        <name>Mn(2+)</name>
        <dbReference type="ChEBI" id="CHEBI:29035"/>
    </cofactor>
    <cofactor evidence="7">
        <name>Ni(2+)</name>
        <dbReference type="ChEBI" id="CHEBI:49786"/>
    </cofactor>
</comment>
<evidence type="ECO:0000313" key="10">
    <source>
        <dbReference type="Proteomes" id="UP000736335"/>
    </source>
</evidence>
<dbReference type="GO" id="GO:0005634">
    <property type="term" value="C:nucleus"/>
    <property type="evidence" value="ECO:0007669"/>
    <property type="project" value="TreeGrafter"/>
</dbReference>
<protein>
    <recommendedName>
        <fullName evidence="7">Sugar phosphate phosphatase</fullName>
        <ecNumber evidence="7">3.1.3.-</ecNumber>
    </recommendedName>
</protein>
<evidence type="ECO:0000256" key="4">
    <source>
        <dbReference type="ARBA" id="ARBA00022801"/>
    </source>
</evidence>
<dbReference type="OrthoDB" id="541375at2759"/>
<evidence type="ECO:0000256" key="2">
    <source>
        <dbReference type="ARBA" id="ARBA00009519"/>
    </source>
</evidence>
<dbReference type="EMBL" id="WIUZ02000001">
    <property type="protein sequence ID" value="KAF9791885.1"/>
    <property type="molecule type" value="Genomic_DNA"/>
</dbReference>
<dbReference type="InterPro" id="IPR036075">
    <property type="entry name" value="ARMT-1-like_metal-bd_sf"/>
</dbReference>
<keyword evidence="10" id="KW-1185">Reference proteome</keyword>
<evidence type="ECO:0000256" key="6">
    <source>
        <dbReference type="ARBA" id="ARBA00048809"/>
    </source>
</evidence>
<comment type="catalytic activity">
    <reaction evidence="1 7">
        <text>beta-D-fructose 1-phosphate + H2O = D-fructose + phosphate</text>
        <dbReference type="Rhea" id="RHEA:35603"/>
        <dbReference type="ChEBI" id="CHEBI:15377"/>
        <dbReference type="ChEBI" id="CHEBI:37721"/>
        <dbReference type="ChEBI" id="CHEBI:43474"/>
        <dbReference type="ChEBI" id="CHEBI:138881"/>
    </reaction>
</comment>
<reference evidence="9" key="1">
    <citation type="journal article" date="2020" name="Nat. Commun.">
        <title>Large-scale genome sequencing of mycorrhizal fungi provides insights into the early evolution of symbiotic traits.</title>
        <authorList>
            <person name="Miyauchi S."/>
            <person name="Kiss E."/>
            <person name="Kuo A."/>
            <person name="Drula E."/>
            <person name="Kohler A."/>
            <person name="Sanchez-Garcia M."/>
            <person name="Morin E."/>
            <person name="Andreopoulos B."/>
            <person name="Barry K.W."/>
            <person name="Bonito G."/>
            <person name="Buee M."/>
            <person name="Carver A."/>
            <person name="Chen C."/>
            <person name="Cichocki N."/>
            <person name="Clum A."/>
            <person name="Culley D."/>
            <person name="Crous P.W."/>
            <person name="Fauchery L."/>
            <person name="Girlanda M."/>
            <person name="Hayes R.D."/>
            <person name="Keri Z."/>
            <person name="LaButti K."/>
            <person name="Lipzen A."/>
            <person name="Lombard V."/>
            <person name="Magnuson J."/>
            <person name="Maillard F."/>
            <person name="Murat C."/>
            <person name="Nolan M."/>
            <person name="Ohm R.A."/>
            <person name="Pangilinan J."/>
            <person name="Pereira M.F."/>
            <person name="Perotto S."/>
            <person name="Peter M."/>
            <person name="Pfister S."/>
            <person name="Riley R."/>
            <person name="Sitrit Y."/>
            <person name="Stielow J.B."/>
            <person name="Szollosi G."/>
            <person name="Zifcakova L."/>
            <person name="Stursova M."/>
            <person name="Spatafora J.W."/>
            <person name="Tedersoo L."/>
            <person name="Vaario L.M."/>
            <person name="Yamada A."/>
            <person name="Yan M."/>
            <person name="Wang P."/>
            <person name="Xu J."/>
            <person name="Bruns T."/>
            <person name="Baldrian P."/>
            <person name="Vilgalys R."/>
            <person name="Dunand C."/>
            <person name="Henrissat B."/>
            <person name="Grigoriev I.V."/>
            <person name="Hibbett D."/>
            <person name="Nagy L.G."/>
            <person name="Martin F.M."/>
        </authorList>
    </citation>
    <scope>NUCLEOTIDE SEQUENCE</scope>
    <source>
        <strain evidence="9">UH-Tt-Lm1</strain>
    </source>
</reference>
<dbReference type="Pfam" id="PF01937">
    <property type="entry name" value="ARMT1-like_dom"/>
    <property type="match status" value="1"/>
</dbReference>
<dbReference type="InterPro" id="IPR002791">
    <property type="entry name" value="ARMT1-like_metal-bd"/>
</dbReference>
<dbReference type="EC" id="3.1.3.-" evidence="7"/>
<evidence type="ECO:0000313" key="9">
    <source>
        <dbReference type="EMBL" id="KAF9791885.1"/>
    </source>
</evidence>
<reference evidence="9" key="2">
    <citation type="submission" date="2020-11" db="EMBL/GenBank/DDBJ databases">
        <authorList>
            <consortium name="DOE Joint Genome Institute"/>
            <person name="Kuo A."/>
            <person name="Miyauchi S."/>
            <person name="Kiss E."/>
            <person name="Drula E."/>
            <person name="Kohler A."/>
            <person name="Sanchez-Garcia M."/>
            <person name="Andreopoulos B."/>
            <person name="Barry K.W."/>
            <person name="Bonito G."/>
            <person name="Buee M."/>
            <person name="Carver A."/>
            <person name="Chen C."/>
            <person name="Cichocki N."/>
            <person name="Clum A."/>
            <person name="Culley D."/>
            <person name="Crous P.W."/>
            <person name="Fauchery L."/>
            <person name="Girlanda M."/>
            <person name="Hayes R."/>
            <person name="Keri Z."/>
            <person name="Labutti K."/>
            <person name="Lipzen A."/>
            <person name="Lombard V."/>
            <person name="Magnuson J."/>
            <person name="Maillard F."/>
            <person name="Morin E."/>
            <person name="Murat C."/>
            <person name="Nolan M."/>
            <person name="Ohm R."/>
            <person name="Pangilinan J."/>
            <person name="Pereira M."/>
            <person name="Perotto S."/>
            <person name="Peter M."/>
            <person name="Riley R."/>
            <person name="Sitrit Y."/>
            <person name="Stielow B."/>
            <person name="Szollosi G."/>
            <person name="Zifcakova L."/>
            <person name="Stursova M."/>
            <person name="Spatafora J.W."/>
            <person name="Tedersoo L."/>
            <person name="Vaario L.-M."/>
            <person name="Yamada A."/>
            <person name="Yan M."/>
            <person name="Wang P."/>
            <person name="Xu J."/>
            <person name="Bruns T."/>
            <person name="Baldrian P."/>
            <person name="Vilgalys R."/>
            <person name="Henrissat B."/>
            <person name="Grigoriev I.V."/>
            <person name="Hibbett D."/>
            <person name="Nagy L.G."/>
            <person name="Martin F.M."/>
        </authorList>
    </citation>
    <scope>NUCLEOTIDE SEQUENCE</scope>
    <source>
        <strain evidence="9">UH-Tt-Lm1</strain>
    </source>
</reference>
<proteinExistence type="inferred from homology"/>
<dbReference type="InterPro" id="IPR039763">
    <property type="entry name" value="ARMT1"/>
</dbReference>
<dbReference type="Gene3D" id="3.40.50.10880">
    <property type="entry name" value="Uncharacterised protein PF01937, DUF89, domain 3"/>
    <property type="match status" value="1"/>
</dbReference>
<comment type="function">
    <text evidence="7">Metal-dependent phosphatase that shows phosphatase activity against several substrates, including fructose-1-phosphate and fructose-6-phosphate. Its preference for fructose-1-phosphate, a strong glycating agent that causes DNA damage rather than a canonical yeast metabolite, suggests a damage-control function in hexose phosphate metabolism.</text>
</comment>
<dbReference type="Gene3D" id="1.20.930.60">
    <property type="match status" value="1"/>
</dbReference>
<dbReference type="GO" id="GO:0046872">
    <property type="term" value="F:metal ion binding"/>
    <property type="evidence" value="ECO:0007669"/>
    <property type="project" value="UniProtKB-UniRule"/>
</dbReference>
<keyword evidence="5 7" id="KW-0464">Manganese</keyword>
<dbReference type="SUPFAM" id="SSF111321">
    <property type="entry name" value="AF1104-like"/>
    <property type="match status" value="1"/>
</dbReference>
<organism evidence="9 10">
    <name type="scientific">Thelephora terrestris</name>
    <dbReference type="NCBI Taxonomy" id="56493"/>
    <lineage>
        <taxon>Eukaryota</taxon>
        <taxon>Fungi</taxon>
        <taxon>Dikarya</taxon>
        <taxon>Basidiomycota</taxon>
        <taxon>Agaricomycotina</taxon>
        <taxon>Agaricomycetes</taxon>
        <taxon>Thelephorales</taxon>
        <taxon>Thelephoraceae</taxon>
        <taxon>Thelephora</taxon>
    </lineage>
</organism>
<comment type="caution">
    <text evidence="9">The sequence shown here is derived from an EMBL/GenBank/DDBJ whole genome shotgun (WGS) entry which is preliminary data.</text>
</comment>
<gene>
    <name evidence="9" type="ORF">BJ322DRAFT_2048</name>
</gene>
<comment type="catalytic activity">
    <reaction evidence="6 7">
        <text>beta-D-fructose 6-phosphate = dihydroxyacetone + D-glyceraldehyde 3-phosphate</text>
        <dbReference type="Rhea" id="RHEA:28002"/>
        <dbReference type="ChEBI" id="CHEBI:16016"/>
        <dbReference type="ChEBI" id="CHEBI:57634"/>
        <dbReference type="ChEBI" id="CHEBI:59776"/>
    </reaction>
</comment>